<evidence type="ECO:0000256" key="1">
    <source>
        <dbReference type="SAM" id="MobiDB-lite"/>
    </source>
</evidence>
<feature type="compositionally biased region" description="Acidic residues" evidence="1">
    <location>
        <begin position="823"/>
        <end position="921"/>
    </location>
</feature>
<feature type="transmembrane region" description="Helical" evidence="2">
    <location>
        <begin position="498"/>
        <end position="521"/>
    </location>
</feature>
<feature type="compositionally biased region" description="Acidic residues" evidence="1">
    <location>
        <begin position="1155"/>
        <end position="1164"/>
    </location>
</feature>
<feature type="transmembrane region" description="Helical" evidence="2">
    <location>
        <begin position="355"/>
        <end position="380"/>
    </location>
</feature>
<feature type="compositionally biased region" description="Acidic residues" evidence="1">
    <location>
        <begin position="741"/>
        <end position="783"/>
    </location>
</feature>
<reference evidence="3 4" key="1">
    <citation type="submission" date="2019-01" db="EMBL/GenBank/DDBJ databases">
        <title>Nuclear Genome Assembly of the Microalgal Biofuel strain Nannochloropsis salina CCMP1776.</title>
        <authorList>
            <person name="Hovde B."/>
        </authorList>
    </citation>
    <scope>NUCLEOTIDE SEQUENCE [LARGE SCALE GENOMIC DNA]</scope>
    <source>
        <strain evidence="3 4">CCMP1776</strain>
    </source>
</reference>
<dbReference type="EMBL" id="SDOX01000009">
    <property type="protein sequence ID" value="TFJ86294.1"/>
    <property type="molecule type" value="Genomic_DNA"/>
</dbReference>
<feature type="compositionally biased region" description="Acidic residues" evidence="1">
    <location>
        <begin position="1043"/>
        <end position="1052"/>
    </location>
</feature>
<dbReference type="Proteomes" id="UP000355283">
    <property type="component" value="Unassembled WGS sequence"/>
</dbReference>
<feature type="region of interest" description="Disordered" evidence="1">
    <location>
        <begin position="691"/>
        <end position="1314"/>
    </location>
</feature>
<feature type="compositionally biased region" description="Acidic residues" evidence="1">
    <location>
        <begin position="792"/>
        <end position="807"/>
    </location>
</feature>
<feature type="compositionally biased region" description="Acidic residues" evidence="1">
    <location>
        <begin position="1171"/>
        <end position="1261"/>
    </location>
</feature>
<dbReference type="OrthoDB" id="10461956at2759"/>
<feature type="transmembrane region" description="Helical" evidence="2">
    <location>
        <begin position="21"/>
        <end position="42"/>
    </location>
</feature>
<feature type="compositionally biased region" description="Acidic residues" evidence="1">
    <location>
        <begin position="1091"/>
        <end position="1100"/>
    </location>
</feature>
<feature type="compositionally biased region" description="Acidic residues" evidence="1">
    <location>
        <begin position="995"/>
        <end position="1004"/>
    </location>
</feature>
<organism evidence="3 4">
    <name type="scientific">Nannochloropsis salina CCMP1776</name>
    <dbReference type="NCBI Taxonomy" id="1027361"/>
    <lineage>
        <taxon>Eukaryota</taxon>
        <taxon>Sar</taxon>
        <taxon>Stramenopiles</taxon>
        <taxon>Ochrophyta</taxon>
        <taxon>Eustigmatophyceae</taxon>
        <taxon>Eustigmatales</taxon>
        <taxon>Monodopsidaceae</taxon>
        <taxon>Microchloropsis</taxon>
        <taxon>Microchloropsis salina</taxon>
    </lineage>
</organism>
<name>A0A4D9D5M5_9STRA</name>
<feature type="transmembrane region" description="Helical" evidence="2">
    <location>
        <begin position="322"/>
        <end position="343"/>
    </location>
</feature>
<evidence type="ECO:0000313" key="3">
    <source>
        <dbReference type="EMBL" id="TFJ86294.1"/>
    </source>
</evidence>
<feature type="compositionally biased region" description="Acidic residues" evidence="1">
    <location>
        <begin position="707"/>
        <end position="719"/>
    </location>
</feature>
<protein>
    <submittedName>
        <fullName evidence="3">Uncharacterized protein</fullName>
    </submittedName>
</protein>
<feature type="transmembrane region" description="Helical" evidence="2">
    <location>
        <begin position="527"/>
        <end position="547"/>
    </location>
</feature>
<feature type="compositionally biased region" description="Acidic residues" evidence="1">
    <location>
        <begin position="1107"/>
        <end position="1116"/>
    </location>
</feature>
<feature type="transmembrane region" description="Helical" evidence="2">
    <location>
        <begin position="387"/>
        <end position="413"/>
    </location>
</feature>
<feature type="transmembrane region" description="Helical" evidence="2">
    <location>
        <begin position="559"/>
        <end position="578"/>
    </location>
</feature>
<feature type="compositionally biased region" description="Acidic residues" evidence="1">
    <location>
        <begin position="979"/>
        <end position="988"/>
    </location>
</feature>
<gene>
    <name evidence="3" type="ORF">NSK_002502</name>
</gene>
<feature type="compositionally biased region" description="Acidic residues" evidence="1">
    <location>
        <begin position="1139"/>
        <end position="1148"/>
    </location>
</feature>
<keyword evidence="2" id="KW-0472">Membrane</keyword>
<keyword evidence="2" id="KW-1133">Transmembrane helix</keyword>
<feature type="compositionally biased region" description="Acidic residues" evidence="1">
    <location>
        <begin position="1075"/>
        <end position="1084"/>
    </location>
</feature>
<feature type="transmembrane region" description="Helical" evidence="2">
    <location>
        <begin position="471"/>
        <end position="491"/>
    </location>
</feature>
<feature type="compositionally biased region" description="Acidic residues" evidence="1">
    <location>
        <begin position="1011"/>
        <end position="1020"/>
    </location>
</feature>
<proteinExistence type="predicted"/>
<keyword evidence="4" id="KW-1185">Reference proteome</keyword>
<feature type="compositionally biased region" description="Acidic residues" evidence="1">
    <location>
        <begin position="1123"/>
        <end position="1132"/>
    </location>
</feature>
<evidence type="ECO:0000256" key="2">
    <source>
        <dbReference type="SAM" id="Phobius"/>
    </source>
</evidence>
<feature type="transmembrane region" description="Helical" evidence="2">
    <location>
        <begin position="292"/>
        <end position="313"/>
    </location>
</feature>
<keyword evidence="2" id="KW-0812">Transmembrane</keyword>
<accession>A0A4D9D5M5</accession>
<comment type="caution">
    <text evidence="3">The sequence shown here is derived from an EMBL/GenBank/DDBJ whole genome shotgun (WGS) entry which is preliminary data.</text>
</comment>
<feature type="compositionally biased region" description="Acidic residues" evidence="1">
    <location>
        <begin position="941"/>
        <end position="950"/>
    </location>
</feature>
<sequence length="1729" mass="184087">MAVEGTRPIEPWWQRRGWKKSLLLLFAALATIGLIAGIVIAFQPEEKHASQSPLPADGVVEEASSIETVVPPPSPADKAPIVAEPVEPEEVSTESLPDGPGGSLPGYKVLDGVAEKSSDLIGGVFGEEAGATSEDFFSTMLKDTSLISGSACVPQSGMELRQMAEDPSRCAIISLLPGKIYNVALPDSDDDITISTRKVIIGNPISLPTIDGADSKRIFHIVAGGNLDLQFVRTYRGGGELIATIPVLRGGTALVELGGRFSAFGVIFTNAPPVGMPAILIAPDVSRAVRVFGGQVFVTGGIVTITLSHFWVLQPGVLFREIYVVGADLLVVAGVAVLSGVTFTNSQLFINGFGVGFLVAVLGGVLVSSGCTFTINFLAINASGAGILVFLGGGVGIFSGCAWVANLAVFSHFGTGLELFVGGGVIVISGGAFSASLGVAIECGTGVMVSLGGGTLTMTGVTQQLSAGVDFYAGAGVLNWVGAGSAVIVGFSQSRNVGVAGVYGIGGTMAVGAGVLVVVGAANVDNYGVASVVLIGGNYFLGAGILIDIGSPMAKNVGVLFAFFLGFDAFVGAGAIVVRGSPSAVNTGVAYIAPPVSQYFVNGQAVPASFKNFKLVGKGNATAIVPRDKADKDLFKSFDFGFGAFLGDDDEENDGFVKKMMNRMKKKLGRDDDEEEWGWDDDWEWYDDDWETNYGGGGYTPGKAGDDDWEEWWGDDDREALEGGGGWGADDDDKEANSDTGFDDDDEETDWASGATDDDIWDDDLGAGGNDDSEVAPTDDDMLDQGAGLGGWDDDEEAGDLRDDDLETPLVRSPKQDLGVVGETDDDLEEFGVERDDDLFDNQDLGLDDEETQEDDDLYEQDARDDDLEEFGVERDDDLFDNQDLSLDDEETQEDDDLYEQDARDDDLETFGVERDDDLFDNQDLGFDGAFDDDVKSGSGQDDDFEDDDMMQTNSEAELATHDDDVEDDDMEVEHGAADDDAEDDDVEVEHGAADDDVEDDDVEVDHGAADDDVEDDDVEVEHGAADDDVEDDDVEVKHGAADDDVEDDDMEVEHGAADDDVEDDDVEVEHGAADDDVEDDDVEVEHGAADDDVEDDDVEVEHGTADDDVEDDDVEVEHGAADDDVEDDDVEVEHGAADDDVEDDDVEVEHGAADDDVEDDDVEVEHGAADDDVEDDDVEGASEDDFEDEEYEDDDVEEDDLDFDDADINAGEEELTDDLKEDEGPEDDLDDEDDLEDEDEAEKEDDEDRTFEEDEVEDVIDLNGKDHDDVIPVENHVMDDDDFYSYGIRKGRRQDQESDENAVEDDDVEEDMDEEVQENYLVQPLAAELEDFEIASAESQASAIPASSFTVLEGENTFSAGTPNAFVQAVKDSPLGSVGTNTPQTHYAAVNGPIACNPCGFKGNMNKQIVGENAGACELSEEELSACSLEDVRVLGTDGTAQALPKWIKQASNLFDESSADMPLIDTQVTTAILKLGCSSSAESAPEQCALPSDLQSAISKALGDDCARVNVQKKNSIRHPELQEFALSNAEAFFKDSELTEVYDLSFTTHDDECAALASDWVKQFKAANFVAVLGETLPVDVLIDESNADFVTTHKVRGMALPQASSTVMSSVVGALSGNLVPTVLVSTETGERLALPTFSQGETGKVMISGFSSTAPVGLTLTKKCGLGSSDDIPIGQIVPKGKGSLAIPFEVPADLAPQTYSIKATQYAVSFCTQPFDVTASTQS</sequence>
<feature type="compositionally biased region" description="Acidic residues" evidence="1">
    <location>
        <begin position="1298"/>
        <end position="1314"/>
    </location>
</feature>
<evidence type="ECO:0000313" key="4">
    <source>
        <dbReference type="Proteomes" id="UP000355283"/>
    </source>
</evidence>
<feature type="compositionally biased region" description="Acidic residues" evidence="1">
    <location>
        <begin position="1059"/>
        <end position="1068"/>
    </location>
</feature>
<feature type="transmembrane region" description="Helical" evidence="2">
    <location>
        <begin position="419"/>
        <end position="440"/>
    </location>
</feature>